<dbReference type="GO" id="GO:0032259">
    <property type="term" value="P:methylation"/>
    <property type="evidence" value="ECO:0007669"/>
    <property type="project" value="UniProtKB-KW"/>
</dbReference>
<dbReference type="PANTHER" id="PTHR36973:SF4">
    <property type="entry name" value="NODULATION PROTEIN"/>
    <property type="match status" value="1"/>
</dbReference>
<feature type="domain" description="Methyltransferase FkbM" evidence="1">
    <location>
        <begin position="58"/>
        <end position="227"/>
    </location>
</feature>
<dbReference type="InterPro" id="IPR029063">
    <property type="entry name" value="SAM-dependent_MTases_sf"/>
</dbReference>
<gene>
    <name evidence="2" type="primary">noeI_2</name>
    <name evidence="2" type="ORF">K239x_34720</name>
</gene>
<dbReference type="GO" id="GO:0008171">
    <property type="term" value="F:O-methyltransferase activity"/>
    <property type="evidence" value="ECO:0007669"/>
    <property type="project" value="TreeGrafter"/>
</dbReference>
<protein>
    <submittedName>
        <fullName evidence="2">2-O-methyltransferase NoeI</fullName>
        <ecNumber evidence="2">2.1.1.-</ecNumber>
    </submittedName>
</protein>
<organism evidence="2 3">
    <name type="scientific">Stieleria marina</name>
    <dbReference type="NCBI Taxonomy" id="1930275"/>
    <lineage>
        <taxon>Bacteria</taxon>
        <taxon>Pseudomonadati</taxon>
        <taxon>Planctomycetota</taxon>
        <taxon>Planctomycetia</taxon>
        <taxon>Pirellulales</taxon>
        <taxon>Pirellulaceae</taxon>
        <taxon>Stieleria</taxon>
    </lineage>
</organism>
<dbReference type="NCBIfam" id="TIGR01444">
    <property type="entry name" value="fkbM_fam"/>
    <property type="match status" value="1"/>
</dbReference>
<evidence type="ECO:0000313" key="3">
    <source>
        <dbReference type="Proteomes" id="UP000319817"/>
    </source>
</evidence>
<keyword evidence="2" id="KW-0808">Transferase</keyword>
<dbReference type="InterPro" id="IPR053188">
    <property type="entry name" value="FkbM_Methyltransferase"/>
</dbReference>
<evidence type="ECO:0000313" key="2">
    <source>
        <dbReference type="EMBL" id="QDT11474.1"/>
    </source>
</evidence>
<accession>A0A517NWG4</accession>
<keyword evidence="2" id="KW-0489">Methyltransferase</keyword>
<proteinExistence type="predicted"/>
<keyword evidence="3" id="KW-1185">Reference proteome</keyword>
<dbReference type="AlphaFoldDB" id="A0A517NWG4"/>
<dbReference type="PANTHER" id="PTHR36973">
    <property type="entry name" value="SLL1456 PROTEIN-RELATED"/>
    <property type="match status" value="1"/>
</dbReference>
<dbReference type="InterPro" id="IPR006342">
    <property type="entry name" value="FkbM_mtfrase"/>
</dbReference>
<name>A0A517NWG4_9BACT</name>
<reference evidence="2 3" key="1">
    <citation type="submission" date="2019-02" db="EMBL/GenBank/DDBJ databases">
        <title>Deep-cultivation of Planctomycetes and their phenomic and genomic characterization uncovers novel biology.</title>
        <authorList>
            <person name="Wiegand S."/>
            <person name="Jogler M."/>
            <person name="Boedeker C."/>
            <person name="Pinto D."/>
            <person name="Vollmers J."/>
            <person name="Rivas-Marin E."/>
            <person name="Kohn T."/>
            <person name="Peeters S.H."/>
            <person name="Heuer A."/>
            <person name="Rast P."/>
            <person name="Oberbeckmann S."/>
            <person name="Bunk B."/>
            <person name="Jeske O."/>
            <person name="Meyerdierks A."/>
            <person name="Storesund J.E."/>
            <person name="Kallscheuer N."/>
            <person name="Luecker S."/>
            <person name="Lage O.M."/>
            <person name="Pohl T."/>
            <person name="Merkel B.J."/>
            <person name="Hornburger P."/>
            <person name="Mueller R.-W."/>
            <person name="Bruemmer F."/>
            <person name="Labrenz M."/>
            <person name="Spormann A.M."/>
            <person name="Op den Camp H."/>
            <person name="Overmann J."/>
            <person name="Amann R."/>
            <person name="Jetten M.S.M."/>
            <person name="Mascher T."/>
            <person name="Medema M.H."/>
            <person name="Devos D.P."/>
            <person name="Kaster A.-K."/>
            <person name="Ovreas L."/>
            <person name="Rohde M."/>
            <person name="Galperin M.Y."/>
            <person name="Jogler C."/>
        </authorList>
    </citation>
    <scope>NUCLEOTIDE SEQUENCE [LARGE SCALE GENOMIC DNA]</scope>
    <source>
        <strain evidence="2 3">K23_9</strain>
    </source>
</reference>
<dbReference type="EC" id="2.1.1.-" evidence="2"/>
<dbReference type="SUPFAM" id="SSF53335">
    <property type="entry name" value="S-adenosyl-L-methionine-dependent methyltransferases"/>
    <property type="match status" value="1"/>
</dbReference>
<dbReference type="Gene3D" id="3.40.50.150">
    <property type="entry name" value="Vaccinia Virus protein VP39"/>
    <property type="match status" value="1"/>
</dbReference>
<dbReference type="Pfam" id="PF05050">
    <property type="entry name" value="Methyltransf_21"/>
    <property type="match status" value="1"/>
</dbReference>
<dbReference type="Proteomes" id="UP000319817">
    <property type="component" value="Chromosome"/>
</dbReference>
<sequence>MHAVAKSFAKRISHRIKNTTGYRLLRTKRLGVDWLDDATRIASEGWNPQFTSLDTVFDVGANIGQTARKLSERTDATKIFSFEPVPSTFAELKKNTCHLPNVQCFVYGLSDVNGEAKINVYGASVLASTCDHTPIMSPECSSFQHTETIQLRTLDSVCEEHDINRVDVLKTDTEGADLRTIRGAEKMLAQKRIGFVLFEFYCPESDNTQNGTLFPVNAALAKHGYRLVSFYTDYVNDKQSIGVYNALYMATA</sequence>
<dbReference type="EMBL" id="CP036526">
    <property type="protein sequence ID" value="QDT11474.1"/>
    <property type="molecule type" value="Genomic_DNA"/>
</dbReference>
<evidence type="ECO:0000259" key="1">
    <source>
        <dbReference type="Pfam" id="PF05050"/>
    </source>
</evidence>